<protein>
    <submittedName>
        <fullName evidence="2">Uncharacterized protein</fullName>
    </submittedName>
</protein>
<dbReference type="Proteomes" id="UP001500058">
    <property type="component" value="Unassembled WGS sequence"/>
</dbReference>
<comment type="caution">
    <text evidence="2">The sequence shown here is derived from an EMBL/GenBank/DDBJ whole genome shotgun (WGS) entry which is preliminary data.</text>
</comment>
<feature type="compositionally biased region" description="Low complexity" evidence="1">
    <location>
        <begin position="60"/>
        <end position="73"/>
    </location>
</feature>
<accession>A0ABP5VLG3</accession>
<reference evidence="3" key="1">
    <citation type="journal article" date="2019" name="Int. J. Syst. Evol. Microbiol.">
        <title>The Global Catalogue of Microorganisms (GCM) 10K type strain sequencing project: providing services to taxonomists for standard genome sequencing and annotation.</title>
        <authorList>
            <consortium name="The Broad Institute Genomics Platform"/>
            <consortium name="The Broad Institute Genome Sequencing Center for Infectious Disease"/>
            <person name="Wu L."/>
            <person name="Ma J."/>
        </authorList>
    </citation>
    <scope>NUCLEOTIDE SEQUENCE [LARGE SCALE GENOMIC DNA]</scope>
    <source>
        <strain evidence="3">JCM 6921</strain>
    </source>
</reference>
<feature type="compositionally biased region" description="Polar residues" evidence="1">
    <location>
        <begin position="28"/>
        <end position="38"/>
    </location>
</feature>
<feature type="compositionally biased region" description="Polar residues" evidence="1">
    <location>
        <begin position="46"/>
        <end position="58"/>
    </location>
</feature>
<proteinExistence type="predicted"/>
<evidence type="ECO:0000313" key="3">
    <source>
        <dbReference type="Proteomes" id="UP001500058"/>
    </source>
</evidence>
<feature type="region of interest" description="Disordered" evidence="1">
    <location>
        <begin position="27"/>
        <end position="73"/>
    </location>
</feature>
<name>A0ABP5VLG3_9ACTN</name>
<organism evidence="2 3">
    <name type="scientific">Streptomyces glaucosporus</name>
    <dbReference type="NCBI Taxonomy" id="284044"/>
    <lineage>
        <taxon>Bacteria</taxon>
        <taxon>Bacillati</taxon>
        <taxon>Actinomycetota</taxon>
        <taxon>Actinomycetes</taxon>
        <taxon>Kitasatosporales</taxon>
        <taxon>Streptomycetaceae</taxon>
        <taxon>Streptomyces</taxon>
    </lineage>
</organism>
<dbReference type="EMBL" id="BAAATJ010000017">
    <property type="protein sequence ID" value="GAA2405339.1"/>
    <property type="molecule type" value="Genomic_DNA"/>
</dbReference>
<evidence type="ECO:0000313" key="2">
    <source>
        <dbReference type="EMBL" id="GAA2405339.1"/>
    </source>
</evidence>
<gene>
    <name evidence="2" type="ORF">GCM10010420_36290</name>
</gene>
<keyword evidence="3" id="KW-1185">Reference proteome</keyword>
<evidence type="ECO:0000256" key="1">
    <source>
        <dbReference type="SAM" id="MobiDB-lite"/>
    </source>
</evidence>
<sequence>MNQNWPGGYQHRKCGLVAAAIHFRPITGSGNSLVTTAKTAPARVRPSTSDGPSEQLSPHSGGAAAPASGAAGR</sequence>